<comment type="similarity">
    <text evidence="2">Belongs to the BORCS8 family.</text>
</comment>
<dbReference type="PANTHER" id="PTHR21146:SF0">
    <property type="entry name" value="BLOC-1-RELATED COMPLEX SUBUNIT 8"/>
    <property type="match status" value="1"/>
</dbReference>
<evidence type="ECO:0000256" key="3">
    <source>
        <dbReference type="ARBA" id="ARBA00023136"/>
    </source>
</evidence>
<dbReference type="GO" id="GO:0005765">
    <property type="term" value="C:lysosomal membrane"/>
    <property type="evidence" value="ECO:0007669"/>
    <property type="project" value="UniProtKB-SubCell"/>
</dbReference>
<protein>
    <submittedName>
        <fullName evidence="7">Uncharacterized protein</fullName>
    </submittedName>
</protein>
<evidence type="ECO:0000313" key="6">
    <source>
        <dbReference type="Proteomes" id="UP000887577"/>
    </source>
</evidence>
<dbReference type="GO" id="GO:0099078">
    <property type="term" value="C:BORC complex"/>
    <property type="evidence" value="ECO:0007669"/>
    <property type="project" value="TreeGrafter"/>
</dbReference>
<dbReference type="Pfam" id="PF10167">
    <property type="entry name" value="BORCS8"/>
    <property type="match status" value="1"/>
</dbReference>
<accession>A0A914YLK2</accession>
<evidence type="ECO:0000256" key="1">
    <source>
        <dbReference type="ARBA" id="ARBA00004656"/>
    </source>
</evidence>
<reference evidence="7" key="1">
    <citation type="submission" date="2022-11" db="UniProtKB">
        <authorList>
            <consortium name="WormBaseParasite"/>
        </authorList>
    </citation>
    <scope>IDENTIFICATION</scope>
</reference>
<organism evidence="6 7">
    <name type="scientific">Panagrolaimus superbus</name>
    <dbReference type="NCBI Taxonomy" id="310955"/>
    <lineage>
        <taxon>Eukaryota</taxon>
        <taxon>Metazoa</taxon>
        <taxon>Ecdysozoa</taxon>
        <taxon>Nematoda</taxon>
        <taxon>Chromadorea</taxon>
        <taxon>Rhabditida</taxon>
        <taxon>Tylenchina</taxon>
        <taxon>Panagrolaimomorpha</taxon>
        <taxon>Panagrolaimoidea</taxon>
        <taxon>Panagrolaimidae</taxon>
        <taxon>Panagrolaimus</taxon>
    </lineage>
</organism>
<dbReference type="AlphaFoldDB" id="A0A914YLK2"/>
<dbReference type="Proteomes" id="UP000887577">
    <property type="component" value="Unplaced"/>
</dbReference>
<dbReference type="WBParaSite" id="PSU_v2.g20435.t1">
    <property type="protein sequence ID" value="PSU_v2.g20435.t1"/>
    <property type="gene ID" value="PSU_v2.g20435"/>
</dbReference>
<keyword evidence="4" id="KW-0458">Lysosome</keyword>
<keyword evidence="3" id="KW-0472">Membrane</keyword>
<evidence type="ECO:0000256" key="5">
    <source>
        <dbReference type="SAM" id="MobiDB-lite"/>
    </source>
</evidence>
<name>A0A914YLK2_9BILA</name>
<dbReference type="InterPro" id="IPR019320">
    <property type="entry name" value="BORCS8"/>
</dbReference>
<dbReference type="PANTHER" id="PTHR21146">
    <property type="entry name" value="MEF2B PROTEIN"/>
    <property type="match status" value="1"/>
</dbReference>
<evidence type="ECO:0000313" key="7">
    <source>
        <dbReference type="WBParaSite" id="PSU_v2.g20435.t1"/>
    </source>
</evidence>
<proteinExistence type="inferred from homology"/>
<comment type="subcellular location">
    <subcellularLocation>
        <location evidence="1">Lysosome membrane</location>
    </subcellularLocation>
</comment>
<evidence type="ECO:0000256" key="2">
    <source>
        <dbReference type="ARBA" id="ARBA00010463"/>
    </source>
</evidence>
<sequence length="123" mass="14122">MASKELQGRCKLIAEKLSESFHIVDHDPSMALYRLQEHVSKSVPVLVNRKYEIMKVNSCLQGACYDMDNSIEAINHMQKATPTFDSILEMLRQSTFIKQQMDYERERAEAGQTPSVKRKSNAK</sequence>
<feature type="region of interest" description="Disordered" evidence="5">
    <location>
        <begin position="102"/>
        <end position="123"/>
    </location>
</feature>
<keyword evidence="6" id="KW-1185">Reference proteome</keyword>
<evidence type="ECO:0000256" key="4">
    <source>
        <dbReference type="ARBA" id="ARBA00023228"/>
    </source>
</evidence>